<evidence type="ECO:0000256" key="6">
    <source>
        <dbReference type="ARBA" id="ARBA00023145"/>
    </source>
</evidence>
<comment type="caution">
    <text evidence="11">The sequence shown here is derived from an EMBL/GenBank/DDBJ whole genome shotgun (WGS) entry which is preliminary data.</text>
</comment>
<keyword evidence="3" id="KW-0210">Decarboxylase</keyword>
<dbReference type="AlphaFoldDB" id="A0A0P9D2H8"/>
<evidence type="ECO:0000256" key="10">
    <source>
        <dbReference type="ARBA" id="ARBA00023317"/>
    </source>
</evidence>
<evidence type="ECO:0000256" key="9">
    <source>
        <dbReference type="ARBA" id="ARBA00023264"/>
    </source>
</evidence>
<protein>
    <submittedName>
        <fullName evidence="11">Phosphatidylserine decarboxylase</fullName>
    </submittedName>
</protein>
<keyword evidence="12" id="KW-1185">Reference proteome</keyword>
<evidence type="ECO:0000256" key="1">
    <source>
        <dbReference type="ARBA" id="ARBA00022475"/>
    </source>
</evidence>
<name>A0A0P9D2H8_9CHLR</name>
<dbReference type="EMBL" id="LJCR01000629">
    <property type="protein sequence ID" value="KPV52194.1"/>
    <property type="molecule type" value="Genomic_DNA"/>
</dbReference>
<keyword evidence="7" id="KW-0594">Phospholipid biosynthesis</keyword>
<evidence type="ECO:0000256" key="4">
    <source>
        <dbReference type="ARBA" id="ARBA00023098"/>
    </source>
</evidence>
<keyword evidence="5" id="KW-0472">Membrane</keyword>
<dbReference type="Proteomes" id="UP000050509">
    <property type="component" value="Unassembled WGS sequence"/>
</dbReference>
<keyword evidence="1" id="KW-1003">Cell membrane</keyword>
<dbReference type="InterPro" id="IPR033175">
    <property type="entry name" value="PSD-A"/>
</dbReference>
<keyword evidence="8" id="KW-0456">Lyase</keyword>
<evidence type="ECO:0000256" key="3">
    <source>
        <dbReference type="ARBA" id="ARBA00022793"/>
    </source>
</evidence>
<dbReference type="GO" id="GO:0004609">
    <property type="term" value="F:phosphatidylserine decarboxylase activity"/>
    <property type="evidence" value="ECO:0007669"/>
    <property type="project" value="InterPro"/>
</dbReference>
<keyword evidence="10" id="KW-0670">Pyruvate</keyword>
<evidence type="ECO:0000313" key="12">
    <source>
        <dbReference type="Proteomes" id="UP000050509"/>
    </source>
</evidence>
<dbReference type="PANTHER" id="PTHR35809:SF1">
    <property type="entry name" value="ARCHAETIDYLSERINE DECARBOXYLASE PROENZYME-RELATED"/>
    <property type="match status" value="1"/>
</dbReference>
<sequence length="224" mass="24006">MSQHTVPPTRKAKLPGIDSEATPVLGVGLGLTGLLLGLRPRLAALPLALTALTALLYRDPERHTPPEQHTLFAPSDGQVLSVEVQYEHRFLHTDAVRIAIAASPFDVPVVRSPLPGVIAYLERVPGAYLPVADPRAVEQNERQFIGINSVCGPVLIQITSAPLARRLRTDVVQGQKVRAGERIGVARFGARVDLLLPYDIAEQLPAIGSQVGAGMTRIGHVVAQ</sequence>
<dbReference type="Pfam" id="PF02666">
    <property type="entry name" value="PS_Dcarbxylase"/>
    <property type="match status" value="1"/>
</dbReference>
<keyword evidence="2" id="KW-0444">Lipid biosynthesis</keyword>
<keyword evidence="6" id="KW-0865">Zymogen</keyword>
<evidence type="ECO:0000256" key="5">
    <source>
        <dbReference type="ARBA" id="ARBA00023136"/>
    </source>
</evidence>
<accession>A0A0P9D2H8</accession>
<evidence type="ECO:0000313" key="11">
    <source>
        <dbReference type="EMBL" id="KPV52194.1"/>
    </source>
</evidence>
<dbReference type="InterPro" id="IPR003817">
    <property type="entry name" value="PS_Dcarbxylase"/>
</dbReference>
<evidence type="ECO:0000256" key="7">
    <source>
        <dbReference type="ARBA" id="ARBA00023209"/>
    </source>
</evidence>
<organism evidence="11 12">
    <name type="scientific">Kouleothrix aurantiaca</name>
    <dbReference type="NCBI Taxonomy" id="186479"/>
    <lineage>
        <taxon>Bacteria</taxon>
        <taxon>Bacillati</taxon>
        <taxon>Chloroflexota</taxon>
        <taxon>Chloroflexia</taxon>
        <taxon>Chloroflexales</taxon>
        <taxon>Roseiflexineae</taxon>
        <taxon>Roseiflexaceae</taxon>
        <taxon>Kouleothrix</taxon>
    </lineage>
</organism>
<keyword evidence="4" id="KW-0443">Lipid metabolism</keyword>
<evidence type="ECO:0000256" key="2">
    <source>
        <dbReference type="ARBA" id="ARBA00022516"/>
    </source>
</evidence>
<evidence type="ECO:0000256" key="8">
    <source>
        <dbReference type="ARBA" id="ARBA00023239"/>
    </source>
</evidence>
<proteinExistence type="predicted"/>
<dbReference type="GO" id="GO:0008654">
    <property type="term" value="P:phospholipid biosynthetic process"/>
    <property type="evidence" value="ECO:0007669"/>
    <property type="project" value="UniProtKB-KW"/>
</dbReference>
<keyword evidence="9" id="KW-1208">Phospholipid metabolism</keyword>
<reference evidence="11 12" key="1">
    <citation type="submission" date="2015-09" db="EMBL/GenBank/DDBJ databases">
        <title>Draft genome sequence of Kouleothrix aurantiaca JCM 19913.</title>
        <authorList>
            <person name="Hemp J."/>
        </authorList>
    </citation>
    <scope>NUCLEOTIDE SEQUENCE [LARGE SCALE GENOMIC DNA]</scope>
    <source>
        <strain evidence="11 12">COM-B</strain>
    </source>
</reference>
<dbReference type="PANTHER" id="PTHR35809">
    <property type="entry name" value="ARCHAETIDYLSERINE DECARBOXYLASE PROENZYME-RELATED"/>
    <property type="match status" value="1"/>
</dbReference>
<gene>
    <name evidence="11" type="ORF">SE17_16940</name>
</gene>